<dbReference type="SUPFAM" id="SSF101386">
    <property type="entry name" value="all-alpha NTP pyrophosphatases"/>
    <property type="match status" value="1"/>
</dbReference>
<name>A0A2L1U2E3_9BACL</name>
<reference evidence="2" key="1">
    <citation type="submission" date="2017-02" db="EMBL/GenBank/DDBJ databases">
        <title>Delineation of Paenibacillus larvae strains originating from foulbrood outbreaks.</title>
        <authorList>
            <person name="Beims H."/>
            <person name="Bunk B."/>
            <person name="Sproeer C."/>
            <person name="Mohr K.I."/>
            <person name="Pradella S."/>
            <person name="Guenther G."/>
            <person name="Rohde M."/>
            <person name="von der Ohe W."/>
            <person name="Steinert M."/>
        </authorList>
    </citation>
    <scope>NUCLEOTIDE SEQUENCE [LARGE SCALE GENOMIC DNA]</scope>
    <source>
        <strain evidence="2">Eric_III</strain>
    </source>
</reference>
<dbReference type="AlphaFoldDB" id="A0A2L1U2E3"/>
<dbReference type="EMBL" id="CP019655">
    <property type="protein sequence ID" value="AVF27105.1"/>
    <property type="molecule type" value="Genomic_DNA"/>
</dbReference>
<dbReference type="Proteomes" id="UP000239833">
    <property type="component" value="Chromosome"/>
</dbReference>
<evidence type="ECO:0000313" key="1">
    <source>
        <dbReference type="EMBL" id="AVF27105.1"/>
    </source>
</evidence>
<gene>
    <name evidence="1" type="ORF">ERICIII_02978</name>
</gene>
<dbReference type="InterPro" id="IPR014871">
    <property type="entry name" value="dUTPase/dCTP_pyrophosphatase"/>
</dbReference>
<organism evidence="1 2">
    <name type="scientific">Paenibacillus larvae subsp. larvae</name>
    <dbReference type="NCBI Taxonomy" id="147375"/>
    <lineage>
        <taxon>Bacteria</taxon>
        <taxon>Bacillati</taxon>
        <taxon>Bacillota</taxon>
        <taxon>Bacilli</taxon>
        <taxon>Bacillales</taxon>
        <taxon>Paenibacillaceae</taxon>
        <taxon>Paenibacillus</taxon>
    </lineage>
</organism>
<dbReference type="CDD" id="cd11527">
    <property type="entry name" value="NTP-PPase_dUTPase"/>
    <property type="match status" value="1"/>
</dbReference>
<dbReference type="Pfam" id="PF08761">
    <property type="entry name" value="dUTPase_2"/>
    <property type="match status" value="2"/>
</dbReference>
<proteinExistence type="predicted"/>
<accession>A0A2L1U2E3</accession>
<evidence type="ECO:0000313" key="2">
    <source>
        <dbReference type="Proteomes" id="UP000239833"/>
    </source>
</evidence>
<sequence>MEGEEIVNIEKMFEMQKELDERIIREHGLEGQDLLPNTVLALQVEIAELANEWRGFKHWSHRQTPEVETEVCDYCGEDVDYTRPSPFLANAGASMCKACWDMTQTEYAASNGEYIPDFEDYPHFVKKVPYKMLMEYVDCLHFFLSVARQIKYPLDDLIHLHAENLEEGPLVYVFIELLQHVGWLALHIHPEVRKRAFEFAFVGFVNLGKRLGFSPEQIEQAYLEKNQINHERQSTGY</sequence>
<dbReference type="Gene3D" id="1.10.4010.10">
    <property type="entry name" value="Type II deoxyuridine triphosphatase"/>
    <property type="match status" value="2"/>
</dbReference>
<protein>
    <submittedName>
        <fullName evidence="1">dUTPase</fullName>
    </submittedName>
</protein>